<dbReference type="InterPro" id="IPR011990">
    <property type="entry name" value="TPR-like_helical_dom_sf"/>
</dbReference>
<accession>A0A1F4RZT8</accession>
<evidence type="ECO:0000313" key="3">
    <source>
        <dbReference type="Proteomes" id="UP000177905"/>
    </source>
</evidence>
<dbReference type="Gene3D" id="1.25.40.10">
    <property type="entry name" value="Tetratricopeptide repeat domain"/>
    <property type="match status" value="1"/>
</dbReference>
<dbReference type="SUPFAM" id="SSF48452">
    <property type="entry name" value="TPR-like"/>
    <property type="match status" value="1"/>
</dbReference>
<dbReference type="Gene3D" id="3.40.50.2000">
    <property type="entry name" value="Glycogen Phosphorylase B"/>
    <property type="match status" value="1"/>
</dbReference>
<name>A0A1F4RZT8_UNCSA</name>
<reference evidence="2 3" key="1">
    <citation type="journal article" date="2016" name="Nat. Commun.">
        <title>Thousands of microbial genomes shed light on interconnected biogeochemical processes in an aquifer system.</title>
        <authorList>
            <person name="Anantharaman K."/>
            <person name="Brown C.T."/>
            <person name="Hug L.A."/>
            <person name="Sharon I."/>
            <person name="Castelle C.J."/>
            <person name="Probst A.J."/>
            <person name="Thomas B.C."/>
            <person name="Singh A."/>
            <person name="Wilkins M.J."/>
            <person name="Karaoz U."/>
            <person name="Brodie E.L."/>
            <person name="Williams K.H."/>
            <person name="Hubbard S.S."/>
            <person name="Banfield J.F."/>
        </authorList>
    </citation>
    <scope>NUCLEOTIDE SEQUENCE [LARGE SCALE GENOMIC DNA]</scope>
</reference>
<dbReference type="EMBL" id="MEUA01000063">
    <property type="protein sequence ID" value="OGC12983.1"/>
    <property type="molecule type" value="Genomic_DNA"/>
</dbReference>
<evidence type="ECO:0000313" key="2">
    <source>
        <dbReference type="EMBL" id="OGC12983.1"/>
    </source>
</evidence>
<protein>
    <submittedName>
        <fullName evidence="2">Uncharacterized protein</fullName>
    </submittedName>
</protein>
<dbReference type="CDD" id="cd01635">
    <property type="entry name" value="Glycosyltransferase_GTB-type"/>
    <property type="match status" value="1"/>
</dbReference>
<comment type="caution">
    <text evidence="2">The sequence shown here is derived from an EMBL/GenBank/DDBJ whole genome shotgun (WGS) entry which is preliminary data.</text>
</comment>
<dbReference type="SUPFAM" id="SSF53756">
    <property type="entry name" value="UDP-Glycosyltransferase/glycogen phosphorylase"/>
    <property type="match status" value="1"/>
</dbReference>
<gene>
    <name evidence="2" type="ORF">A2290_04955</name>
</gene>
<dbReference type="InterPro" id="IPR019734">
    <property type="entry name" value="TPR_rpt"/>
</dbReference>
<dbReference type="PROSITE" id="PS50005">
    <property type="entry name" value="TPR"/>
    <property type="match status" value="1"/>
</dbReference>
<feature type="repeat" description="TPR" evidence="1">
    <location>
        <begin position="770"/>
        <end position="803"/>
    </location>
</feature>
<sequence>MIELSTSISNCVTVKKANPAYNRTCSQKLRNITDRTAFSNMETALSENIISWKTRLPKGAKLVMVSDPWIGNENLGGSLLLRTFYGLLNEYKLPLEWWTVDVSDDPIGLAYHQICYDLYVGIKGESEIGVGRNFSLFQEQLRHYERILKESANRLISSAQLKDGDQILLLDINVIGLAKYLRQGTFRPSLLMDNLRIGRSAKNPIYQSSLEFLRRIGVYESLDIIQHLHDSFITDPYKEISIGGFCNFADPHNCQITPEEAWINIESILAYGKTTDQFSDFVSRPQIHEKPLMLSEKPEVALPLRNHRLFYAAARIDKTKNFSLILQAYAKAYNQDPVKMGQTSLVLMMPSPSELNNAVEMAAIHSVVEEIFNIYQLLDNETKKHIFIYFIPMQVDGMGMNRLFNESFQNIADVQLNISDAEGLPNAVFDAMSHRNVPLVHASCGMIDQVEDGISGFSTYENSASELAALYLDIAGRSDLKQIGEAAYQRLTSRFHPFRYINDFLKLAIHRANSYEEPSLPPMWPTYADRDTKQWLEENGIDECSLASILTNRYNILDLYNDLRLKYGEDFALLLMALTIQTPDLEKISATLNSFKKGILQPTSGSFYSSFHSLTLEEKARKIRGFMGITFEDSFTHDYVPLIGAFQNLFNQAGLIGDCNNLTYIFFMICKYLGQPVRYYMDIYHTFLSMHDLHNEVPVDQAYSDNVLATDYHPSNGQIIHKNSGRKVKNLTHKQILALFLCRQASEVETDTMRKKVLLEAALTIDSDIAEIHNDYGDIYFQLGQYQAAQHFYETAIQKESHNIFFQLNYLLSVFIQDRLMNHSQLLQGIDRILNIYPKFAEAYYFRYLLTRNPEDRFKAEEYGYTNVRLLFYCKDVKPKLTLIERLLNENEG</sequence>
<dbReference type="AlphaFoldDB" id="A0A1F4RZT8"/>
<proteinExistence type="predicted"/>
<keyword evidence="1" id="KW-0802">TPR repeat</keyword>
<evidence type="ECO:0000256" key="1">
    <source>
        <dbReference type="PROSITE-ProRule" id="PRU00339"/>
    </source>
</evidence>
<organism evidence="2 3">
    <name type="scientific">candidate division WOR-1 bacterium RIFOXYB2_FULL_36_35</name>
    <dbReference type="NCBI Taxonomy" id="1802578"/>
    <lineage>
        <taxon>Bacteria</taxon>
        <taxon>Bacillati</taxon>
        <taxon>Saganbacteria</taxon>
    </lineage>
</organism>
<dbReference type="Proteomes" id="UP000177905">
    <property type="component" value="Unassembled WGS sequence"/>
</dbReference>